<evidence type="ECO:0000313" key="4">
    <source>
        <dbReference type="Proteomes" id="UP000617951"/>
    </source>
</evidence>
<gene>
    <name evidence="3" type="primary">spoIVB</name>
    <name evidence="3" type="ORF">H8693_01455</name>
</gene>
<dbReference type="Gene3D" id="2.30.42.10">
    <property type="match status" value="1"/>
</dbReference>
<dbReference type="InterPro" id="IPR008763">
    <property type="entry name" value="Peptidase_S55"/>
</dbReference>
<evidence type="ECO:0000256" key="1">
    <source>
        <dbReference type="SAM" id="Phobius"/>
    </source>
</evidence>
<accession>A0A926DGY3</accession>
<organism evidence="3 4">
    <name type="scientific">Guopingia tenuis</name>
    <dbReference type="NCBI Taxonomy" id="2763656"/>
    <lineage>
        <taxon>Bacteria</taxon>
        <taxon>Bacillati</taxon>
        <taxon>Bacillota</taxon>
        <taxon>Clostridia</taxon>
        <taxon>Christensenellales</taxon>
        <taxon>Christensenellaceae</taxon>
        <taxon>Guopingia</taxon>
    </lineage>
</organism>
<dbReference type="Pfam" id="PF13180">
    <property type="entry name" value="PDZ_2"/>
    <property type="match status" value="1"/>
</dbReference>
<keyword evidence="4" id="KW-1185">Reference proteome</keyword>
<dbReference type="SUPFAM" id="SSF50494">
    <property type="entry name" value="Trypsin-like serine proteases"/>
    <property type="match status" value="1"/>
</dbReference>
<dbReference type="InterPro" id="IPR001478">
    <property type="entry name" value="PDZ"/>
</dbReference>
<dbReference type="AlphaFoldDB" id="A0A926DGY3"/>
<proteinExistence type="predicted"/>
<dbReference type="Pfam" id="PF05580">
    <property type="entry name" value="Peptidase_S55"/>
    <property type="match status" value="1"/>
</dbReference>
<evidence type="ECO:0000313" key="3">
    <source>
        <dbReference type="EMBL" id="MBC8537594.1"/>
    </source>
</evidence>
<dbReference type="PROSITE" id="PS51494">
    <property type="entry name" value="SPOIVB"/>
    <property type="match status" value="1"/>
</dbReference>
<dbReference type="InterPro" id="IPR009003">
    <property type="entry name" value="Peptidase_S1_PA"/>
</dbReference>
<feature type="transmembrane region" description="Helical" evidence="1">
    <location>
        <begin position="7"/>
        <end position="29"/>
    </location>
</feature>
<keyword evidence="1" id="KW-0812">Transmembrane</keyword>
<protein>
    <submittedName>
        <fullName evidence="3">SpoIVB peptidase</fullName>
        <ecNumber evidence="3">3.4.21.116</ecNumber>
    </submittedName>
</protein>
<keyword evidence="3" id="KW-0378">Hydrolase</keyword>
<dbReference type="InterPro" id="IPR036034">
    <property type="entry name" value="PDZ_sf"/>
</dbReference>
<dbReference type="Proteomes" id="UP000617951">
    <property type="component" value="Unassembled WGS sequence"/>
</dbReference>
<evidence type="ECO:0000259" key="2">
    <source>
        <dbReference type="PROSITE" id="PS51494"/>
    </source>
</evidence>
<dbReference type="InterPro" id="IPR014219">
    <property type="entry name" value="SpoIVB"/>
</dbReference>
<name>A0A926DGY3_9FIRM</name>
<comment type="caution">
    <text evidence="3">The sequence shown here is derived from an EMBL/GenBank/DDBJ whole genome shotgun (WGS) entry which is preliminary data.</text>
</comment>
<feature type="domain" description="Peptidase S55" evidence="2">
    <location>
        <begin position="201"/>
        <end position="430"/>
    </location>
</feature>
<keyword evidence="1" id="KW-0472">Membrane</keyword>
<dbReference type="NCBIfam" id="TIGR02860">
    <property type="entry name" value="spore_IV_B"/>
    <property type="match status" value="1"/>
</dbReference>
<dbReference type="SUPFAM" id="SSF50156">
    <property type="entry name" value="PDZ domain-like"/>
    <property type="match status" value="1"/>
</dbReference>
<dbReference type="EMBL" id="JACRSS010000001">
    <property type="protein sequence ID" value="MBC8537594.1"/>
    <property type="molecule type" value="Genomic_DNA"/>
</dbReference>
<dbReference type="EC" id="3.4.21.116" evidence="3"/>
<keyword evidence="1" id="KW-1133">Transmembrane helix</keyword>
<reference evidence="3" key="1">
    <citation type="submission" date="2020-08" db="EMBL/GenBank/DDBJ databases">
        <title>Genome public.</title>
        <authorList>
            <person name="Liu C."/>
            <person name="Sun Q."/>
        </authorList>
    </citation>
    <scope>NUCLEOTIDE SEQUENCE</scope>
    <source>
        <strain evidence="3">NSJ-63</strain>
    </source>
</reference>
<dbReference type="RefSeq" id="WP_249279492.1">
    <property type="nucleotide sequence ID" value="NZ_JACRSS010000001.1"/>
</dbReference>
<sequence>MNRTRKGICIGITVLMLLAVGFLIIPAVVSFANVPDEILLIDGNSQTLELNLPFNIKLRSDTKDVIKFNGNSLEDQDVYGMSEPLTISSENTGTADVSIDLLGFIPVKNIKVTVVDEKYLVPGGQSIGVMLYTKGALVVGTMDVVTEDGQRVNPAKKAGLDPGDVIEKLNGVEIKNAQHMTELINNLKDAEVKLSIRRHNEEREITITPVKDSEDGLLKLGVWVRDSTAGVGTLTFYDPSTKSFAGLGHAISDVDTGELLTVKEGEIVSSEIIEIVKGEAGEPGELKGSFDVNNEVIGNITKNTDFGIYGTSEKGIENNLYSEALPAAKRDEIQLGDATLLCSLNNEGVKEYKCKIIKLNAQNSPKQKSMEIEITDERLLSQTGGIVQGMSGSPLLQNGKIVGAVTHVFVNDPTKGYGIYVDWMLNELGK</sequence>
<dbReference type="GO" id="GO:0016787">
    <property type="term" value="F:hydrolase activity"/>
    <property type="evidence" value="ECO:0007669"/>
    <property type="project" value="UniProtKB-KW"/>
</dbReference>